<organism evidence="1 2">
    <name type="scientific">Methylobacter tundripaludum (strain ATCC BAA-1195 / DSM 17260 / SV96)</name>
    <dbReference type="NCBI Taxonomy" id="697282"/>
    <lineage>
        <taxon>Bacteria</taxon>
        <taxon>Pseudomonadati</taxon>
        <taxon>Pseudomonadota</taxon>
        <taxon>Gammaproteobacteria</taxon>
        <taxon>Methylococcales</taxon>
        <taxon>Methylococcaceae</taxon>
        <taxon>Methylobacter</taxon>
    </lineage>
</organism>
<reference evidence="1 2" key="1">
    <citation type="submission" date="2011-06" db="EMBL/GenBank/DDBJ databases">
        <title>Genomic sequence of Methylobacter tundripaludum SV96.</title>
        <authorList>
            <consortium name="US DOE Joint Genome Institute"/>
            <person name="Lucas S."/>
            <person name="Han J."/>
            <person name="Lapidus A."/>
            <person name="Cheng J.-F."/>
            <person name="Goodwin L."/>
            <person name="Pitluck S."/>
            <person name="Held B."/>
            <person name="Detter J.C."/>
            <person name="Han C."/>
            <person name="Tapia R."/>
            <person name="Land M."/>
            <person name="Hauser L."/>
            <person name="Kyrpides N."/>
            <person name="Ivanova N."/>
            <person name="Ovchinnikova G."/>
            <person name="Pagani I."/>
            <person name="Klotz M.G."/>
            <person name="Dispirito A.A."/>
            <person name="Murrell J.C."/>
            <person name="Dunfield P."/>
            <person name="Kalyuzhnaya M.G."/>
            <person name="Svenning M."/>
            <person name="Trotsenko Y.A."/>
            <person name="Stein L.Y."/>
            <person name="Woyke T."/>
        </authorList>
    </citation>
    <scope>NUCLEOTIDE SEQUENCE [LARGE SCALE GENOMIC DNA]</scope>
    <source>
        <strain evidence="2">ATCC BAA-1195 / DSM 17260 / SV96</strain>
    </source>
</reference>
<dbReference type="AlphaFoldDB" id="G3IVI9"/>
<accession>G3IVI9</accession>
<protein>
    <submittedName>
        <fullName evidence="1">Uncharacterized protein</fullName>
    </submittedName>
</protein>
<gene>
    <name evidence="1" type="ORF">Mettu_1750</name>
</gene>
<sequence>MFRITNFKASFELLTLCFLESKACFGRLNPALRFNGMDSYTA</sequence>
<keyword evidence="2" id="KW-1185">Reference proteome</keyword>
<dbReference type="EMBL" id="JH109152">
    <property type="protein sequence ID" value="EGW22916.1"/>
    <property type="molecule type" value="Genomic_DNA"/>
</dbReference>
<evidence type="ECO:0000313" key="2">
    <source>
        <dbReference type="Proteomes" id="UP000004664"/>
    </source>
</evidence>
<dbReference type="Proteomes" id="UP000004664">
    <property type="component" value="Unassembled WGS sequence"/>
</dbReference>
<evidence type="ECO:0000313" key="1">
    <source>
        <dbReference type="EMBL" id="EGW22916.1"/>
    </source>
</evidence>
<name>G3IVI9_METTV</name>
<proteinExistence type="predicted"/>
<dbReference type="HOGENOM" id="CLU_3254002_0_0_6"/>